<dbReference type="EMBL" id="CP094298">
    <property type="protein sequence ID" value="UNZ07596.1"/>
    <property type="molecule type" value="Genomic_DNA"/>
</dbReference>
<name>A0ABY3ZB97_STRRM</name>
<dbReference type="RefSeq" id="WP_003987300.1">
    <property type="nucleotide sequence ID" value="NZ_CP043497.1"/>
</dbReference>
<reference evidence="3 4" key="1">
    <citation type="submission" date="2022-03" db="EMBL/GenBank/DDBJ databases">
        <title>Complete genome of Streptomyces rimosus ssp. rimosus R7 (=ATCC 10970).</title>
        <authorList>
            <person name="Beganovic S."/>
            <person name="Ruckert C."/>
            <person name="Busche T."/>
            <person name="Kalinowski J."/>
            <person name="Wittmann C."/>
        </authorList>
    </citation>
    <scope>NUCLEOTIDE SEQUENCE [LARGE SCALE GENOMIC DNA]</scope>
    <source>
        <strain evidence="3 4">R7</strain>
    </source>
</reference>
<organism evidence="3 4">
    <name type="scientific">Streptomyces rimosus subsp. rimosus</name>
    <dbReference type="NCBI Taxonomy" id="132474"/>
    <lineage>
        <taxon>Bacteria</taxon>
        <taxon>Bacillati</taxon>
        <taxon>Actinomycetota</taxon>
        <taxon>Actinomycetes</taxon>
        <taxon>Kitasatosporales</taxon>
        <taxon>Streptomycetaceae</taxon>
        <taxon>Streptomyces</taxon>
    </lineage>
</organism>
<feature type="compositionally biased region" description="Low complexity" evidence="1">
    <location>
        <begin position="61"/>
        <end position="74"/>
    </location>
</feature>
<keyword evidence="4" id="KW-1185">Reference proteome</keyword>
<evidence type="ECO:0008006" key="5">
    <source>
        <dbReference type="Google" id="ProtNLM"/>
    </source>
</evidence>
<proteinExistence type="predicted"/>
<feature type="region of interest" description="Disordered" evidence="1">
    <location>
        <begin position="28"/>
        <end position="139"/>
    </location>
</feature>
<keyword evidence="2" id="KW-0732">Signal</keyword>
<dbReference type="PROSITE" id="PS51257">
    <property type="entry name" value="PROKAR_LIPOPROTEIN"/>
    <property type="match status" value="1"/>
</dbReference>
<sequence length="167" mass="17305">MFRIPAAAVLAVMTAAVATGCVTVAHRPAPESLQPRPVAPAPSVEPIGPEVTQSPRRERPGAPASGPAARRSVPAGPPVSGAQPAKQPQPESVRKGGGKGKGAGRGVRDEAKPGSGHGGRRFGPPWRRSEDRHPAAPAPGLCALAREYGRWQGDDRPDEICRRVYGG</sequence>
<evidence type="ECO:0000256" key="1">
    <source>
        <dbReference type="SAM" id="MobiDB-lite"/>
    </source>
</evidence>
<evidence type="ECO:0000313" key="4">
    <source>
        <dbReference type="Proteomes" id="UP000829494"/>
    </source>
</evidence>
<evidence type="ECO:0000313" key="3">
    <source>
        <dbReference type="EMBL" id="UNZ07596.1"/>
    </source>
</evidence>
<dbReference type="GeneID" id="66853260"/>
<protein>
    <recommendedName>
        <fullName evidence="5">Lipoprotein</fullName>
    </recommendedName>
</protein>
<evidence type="ECO:0000256" key="2">
    <source>
        <dbReference type="SAM" id="SignalP"/>
    </source>
</evidence>
<feature type="signal peptide" evidence="2">
    <location>
        <begin position="1"/>
        <end position="18"/>
    </location>
</feature>
<feature type="chain" id="PRO_5045817807" description="Lipoprotein" evidence="2">
    <location>
        <begin position="19"/>
        <end position="167"/>
    </location>
</feature>
<dbReference type="Proteomes" id="UP000829494">
    <property type="component" value="Chromosome"/>
</dbReference>
<gene>
    <name evidence="3" type="ORF">SRIMR7_36125</name>
</gene>
<accession>A0ABY3ZB97</accession>